<keyword evidence="3" id="KW-0479">Metal-binding</keyword>
<sequence length="188" mass="20283">MGVPALFLDRDGVINVDTGYVHRPQDCVFVSGIFELVRRANAAGMLVFVVTNQAGIARGYYDEEQYQAFTGWMLQRFAEQGARIERVYHCPHHPTAGLGDYLRVCDCRKPAAGMLLAARDAYGLEMGNSAMVGDTATDMQAAAAAGIGQRWFFRHAGGTAAPGEAEVSCTVVSALEEIDPAIALARRP</sequence>
<evidence type="ECO:0000313" key="9">
    <source>
        <dbReference type="Proteomes" id="UP000177515"/>
    </source>
</evidence>
<evidence type="ECO:0000256" key="7">
    <source>
        <dbReference type="PIRNR" id="PIRNR004682"/>
    </source>
</evidence>
<dbReference type="EC" id="3.1.3.-" evidence="7"/>
<dbReference type="PIRSF" id="PIRSF004682">
    <property type="entry name" value="GmhB"/>
    <property type="match status" value="1"/>
</dbReference>
<gene>
    <name evidence="8" type="ORF">BKK80_17025</name>
</gene>
<dbReference type="InterPro" id="IPR004446">
    <property type="entry name" value="Heptose_bisP_phosphatase"/>
</dbReference>
<keyword evidence="4 7" id="KW-0378">Hydrolase</keyword>
<dbReference type="Gene3D" id="3.40.50.1000">
    <property type="entry name" value="HAD superfamily/HAD-like"/>
    <property type="match status" value="1"/>
</dbReference>
<evidence type="ECO:0000256" key="2">
    <source>
        <dbReference type="ARBA" id="ARBA00022490"/>
    </source>
</evidence>
<dbReference type="InterPro" id="IPR006549">
    <property type="entry name" value="HAD-SF_hydro_IIIA"/>
</dbReference>
<evidence type="ECO:0000256" key="4">
    <source>
        <dbReference type="ARBA" id="ARBA00022801"/>
    </source>
</evidence>
<dbReference type="CDD" id="cd07503">
    <property type="entry name" value="HAD_HisB-N"/>
    <property type="match status" value="1"/>
</dbReference>
<keyword evidence="9" id="KW-1185">Reference proteome</keyword>
<evidence type="ECO:0000256" key="1">
    <source>
        <dbReference type="ARBA" id="ARBA00004496"/>
    </source>
</evidence>
<evidence type="ECO:0000256" key="5">
    <source>
        <dbReference type="ARBA" id="ARBA00023277"/>
    </source>
</evidence>
<dbReference type="PANTHER" id="PTHR42891">
    <property type="entry name" value="D-GLYCERO-BETA-D-MANNO-HEPTOSE-1,7-BISPHOSPHATE 7-PHOSPHATASE"/>
    <property type="match status" value="1"/>
</dbReference>
<dbReference type="Pfam" id="PF13242">
    <property type="entry name" value="Hydrolase_like"/>
    <property type="match status" value="1"/>
</dbReference>
<keyword evidence="2 7" id="KW-0963">Cytoplasm</keyword>
<proteinExistence type="inferred from homology"/>
<dbReference type="NCBIfam" id="TIGR01662">
    <property type="entry name" value="HAD-SF-IIIA"/>
    <property type="match status" value="1"/>
</dbReference>
<dbReference type="EMBL" id="CP017754">
    <property type="protein sequence ID" value="AOZ07335.1"/>
    <property type="molecule type" value="Genomic_DNA"/>
</dbReference>
<evidence type="ECO:0000256" key="3">
    <source>
        <dbReference type="ARBA" id="ARBA00022723"/>
    </source>
</evidence>
<evidence type="ECO:0000313" key="8">
    <source>
        <dbReference type="EMBL" id="AOZ07335.1"/>
    </source>
</evidence>
<dbReference type="RefSeq" id="WP_071037974.1">
    <property type="nucleotide sequence ID" value="NZ_CP017754.1"/>
</dbReference>
<dbReference type="NCBIfam" id="NF006506">
    <property type="entry name" value="PRK08942.1"/>
    <property type="match status" value="1"/>
</dbReference>
<organism evidence="8 9">
    <name type="scientific">Cupriavidus malaysiensis</name>
    <dbReference type="NCBI Taxonomy" id="367825"/>
    <lineage>
        <taxon>Bacteria</taxon>
        <taxon>Pseudomonadati</taxon>
        <taxon>Pseudomonadota</taxon>
        <taxon>Betaproteobacteria</taxon>
        <taxon>Burkholderiales</taxon>
        <taxon>Burkholderiaceae</taxon>
        <taxon>Cupriavidus</taxon>
    </lineage>
</organism>
<evidence type="ECO:0000256" key="6">
    <source>
        <dbReference type="ARBA" id="ARBA00031828"/>
    </source>
</evidence>
<dbReference type="InterPro" id="IPR006543">
    <property type="entry name" value="Histidinol-phos"/>
</dbReference>
<dbReference type="PANTHER" id="PTHR42891:SF1">
    <property type="entry name" value="D-GLYCERO-BETA-D-MANNO-HEPTOSE-1,7-BISPHOSPHATE 7-PHOSPHATASE"/>
    <property type="match status" value="1"/>
</dbReference>
<keyword evidence="5 7" id="KW-0119">Carbohydrate metabolism</keyword>
<dbReference type="Proteomes" id="UP000177515">
    <property type="component" value="Chromosome 1"/>
</dbReference>
<dbReference type="InterPro" id="IPR036412">
    <property type="entry name" value="HAD-like_sf"/>
</dbReference>
<dbReference type="InterPro" id="IPR023214">
    <property type="entry name" value="HAD_sf"/>
</dbReference>
<comment type="similarity">
    <text evidence="7">Belongs to the gmhB family.</text>
</comment>
<dbReference type="SUPFAM" id="SSF56784">
    <property type="entry name" value="HAD-like"/>
    <property type="match status" value="1"/>
</dbReference>
<reference evidence="8 9" key="1">
    <citation type="submission" date="2016-10" db="EMBL/GenBank/DDBJ databases">
        <title>Complete genome sequences of three Cupriavidus strains isolated from various Malaysian environments.</title>
        <authorList>
            <person name="Abdullah A.A.-A."/>
            <person name="Shafie N.A.H."/>
            <person name="Lau N.S."/>
        </authorList>
    </citation>
    <scope>NUCLEOTIDE SEQUENCE [LARGE SCALE GENOMIC DNA]</scope>
    <source>
        <strain evidence="8 9">USMAA1020</strain>
    </source>
</reference>
<dbReference type="NCBIfam" id="TIGR01656">
    <property type="entry name" value="Histidinol-ppas"/>
    <property type="match status" value="1"/>
</dbReference>
<protein>
    <recommendedName>
        <fullName evidence="6 7">D,D-heptose 1,7-bisphosphate phosphatase</fullName>
        <ecNumber evidence="7">3.1.3.-</ecNumber>
    </recommendedName>
</protein>
<name>A0ABN4TPV8_9BURK</name>
<dbReference type="NCBIfam" id="TIGR00213">
    <property type="entry name" value="GmhB_yaeD"/>
    <property type="match status" value="1"/>
</dbReference>
<accession>A0ABN4TPV8</accession>
<comment type="subcellular location">
    <subcellularLocation>
        <location evidence="1 7">Cytoplasm</location>
    </subcellularLocation>
</comment>